<dbReference type="KEGG" id="cng:CNAG_08016"/>
<dbReference type="RefSeq" id="XP_012053261.1">
    <property type="nucleotide sequence ID" value="XM_012197871.1"/>
</dbReference>
<proteinExistence type="inferred from homology"/>
<gene>
    <name evidence="3" type="ORF">CNAG_08016</name>
</gene>
<dbReference type="GO" id="GO:0020037">
    <property type="term" value="F:heme binding"/>
    <property type="evidence" value="ECO:0007669"/>
    <property type="project" value="UniProtKB-ARBA"/>
</dbReference>
<dbReference type="GO" id="GO:0016020">
    <property type="term" value="C:membrane"/>
    <property type="evidence" value="ECO:0007669"/>
    <property type="project" value="TreeGrafter"/>
</dbReference>
<name>T2BPZ1_CRYN9</name>
<comment type="similarity">
    <text evidence="1">Belongs to the cytochrome b5 family. MAPR subfamily.</text>
</comment>
<accession>T2BPZ1</accession>
<protein>
    <recommendedName>
        <fullName evidence="2">Cytochrome b5 heme-binding domain-containing protein</fullName>
    </recommendedName>
</protein>
<dbReference type="SMART" id="SM01117">
    <property type="entry name" value="Cyt-b5"/>
    <property type="match status" value="1"/>
</dbReference>
<dbReference type="FunFam" id="3.10.120.10:FF:000003">
    <property type="entry name" value="membrane-associated progesterone receptor component 1"/>
    <property type="match status" value="1"/>
</dbReference>
<dbReference type="VEuPathDB" id="FungiDB:CNAG_08016"/>
<dbReference type="HOGENOM" id="CLU_042860_2_0_1"/>
<dbReference type="InterPro" id="IPR001199">
    <property type="entry name" value="Cyt_B5-like_heme/steroid-bd"/>
</dbReference>
<dbReference type="Proteomes" id="UP000010091">
    <property type="component" value="Chromosome 12"/>
</dbReference>
<evidence type="ECO:0000256" key="1">
    <source>
        <dbReference type="ARBA" id="ARBA00038357"/>
    </source>
</evidence>
<dbReference type="PANTHER" id="PTHR10281">
    <property type="entry name" value="MEMBRANE-ASSOCIATED PROGESTERONE RECEPTOR COMPONENT-RELATED"/>
    <property type="match status" value="1"/>
</dbReference>
<dbReference type="EMBL" id="CP003831">
    <property type="protein sequence ID" value="AGV14772.1"/>
    <property type="molecule type" value="Genomic_DNA"/>
</dbReference>
<organism evidence="3 4">
    <name type="scientific">Cryptococcus neoformans (strain H99 / ATCC 208821 / CBS 10515 / FGSC 9487)</name>
    <name type="common">Cryptococcus neoformans var. grubii serotype A</name>
    <dbReference type="NCBI Taxonomy" id="235443"/>
    <lineage>
        <taxon>Eukaryota</taxon>
        <taxon>Fungi</taxon>
        <taxon>Dikarya</taxon>
        <taxon>Basidiomycota</taxon>
        <taxon>Agaricomycotina</taxon>
        <taxon>Tremellomycetes</taxon>
        <taxon>Tremellales</taxon>
        <taxon>Cryptococcaceae</taxon>
        <taxon>Cryptococcus</taxon>
        <taxon>Cryptococcus neoformans species complex</taxon>
    </lineage>
</organism>
<dbReference type="InterPro" id="IPR036400">
    <property type="entry name" value="Cyt_B5-like_heme/steroid_sf"/>
</dbReference>
<evidence type="ECO:0000313" key="4">
    <source>
        <dbReference type="Proteomes" id="UP000010091"/>
    </source>
</evidence>
<dbReference type="GeneID" id="23890821"/>
<dbReference type="Pfam" id="PF00173">
    <property type="entry name" value="Cyt-b5"/>
    <property type="match status" value="1"/>
</dbReference>
<evidence type="ECO:0000313" key="3">
    <source>
        <dbReference type="EMBL" id="AGV14772.1"/>
    </source>
</evidence>
<keyword evidence="4" id="KW-1185">Reference proteome</keyword>
<dbReference type="InterPro" id="IPR050577">
    <property type="entry name" value="MAPR/NEUFC/NENF-like"/>
</dbReference>
<feature type="domain" description="Cytochrome b5 heme-binding" evidence="2">
    <location>
        <begin position="93"/>
        <end position="189"/>
    </location>
</feature>
<dbReference type="GO" id="GO:0005783">
    <property type="term" value="C:endoplasmic reticulum"/>
    <property type="evidence" value="ECO:0007669"/>
    <property type="project" value="TreeGrafter"/>
</dbReference>
<dbReference type="SUPFAM" id="SSF55856">
    <property type="entry name" value="Cytochrome b5-like heme/steroid binding domain"/>
    <property type="match status" value="1"/>
</dbReference>
<dbReference type="AlphaFoldDB" id="T2BPZ1"/>
<dbReference type="PANTHER" id="PTHR10281:SF115">
    <property type="entry name" value="BINDING PROTEIN, PUTATIVE (AFU_ORTHOLOGUE AFUA_4G06240)-RELATED"/>
    <property type="match status" value="1"/>
</dbReference>
<dbReference type="OrthoDB" id="899at2759"/>
<reference evidence="3 4" key="1">
    <citation type="journal article" date="2014" name="PLoS Genet.">
        <title>Analysis of the genome and transcriptome of Cryptococcus neoformans var. grubii reveals complex RNA expression and microevolution leading to virulence attenuation.</title>
        <authorList>
            <person name="Janbon G."/>
            <person name="Ormerod K.L."/>
            <person name="Paulet D."/>
            <person name="Byrnes E.J.III."/>
            <person name="Yadav V."/>
            <person name="Chatterjee G."/>
            <person name="Mullapudi N."/>
            <person name="Hon C.C."/>
            <person name="Billmyre R.B."/>
            <person name="Brunel F."/>
            <person name="Bahn Y.S."/>
            <person name="Chen W."/>
            <person name="Chen Y."/>
            <person name="Chow E.W."/>
            <person name="Coppee J.Y."/>
            <person name="Floyd-Averette A."/>
            <person name="Gaillardin C."/>
            <person name="Gerik K.J."/>
            <person name="Goldberg J."/>
            <person name="Gonzalez-Hilarion S."/>
            <person name="Gujja S."/>
            <person name="Hamlin J.L."/>
            <person name="Hsueh Y.P."/>
            <person name="Ianiri G."/>
            <person name="Jones S."/>
            <person name="Kodira C.D."/>
            <person name="Kozubowski L."/>
            <person name="Lam W."/>
            <person name="Marra M."/>
            <person name="Mesner L.D."/>
            <person name="Mieczkowski P.A."/>
            <person name="Moyrand F."/>
            <person name="Nielsen K."/>
            <person name="Proux C."/>
            <person name="Rossignol T."/>
            <person name="Schein J.E."/>
            <person name="Sun S."/>
            <person name="Wollschlaeger C."/>
            <person name="Wood I.A."/>
            <person name="Zeng Q."/>
            <person name="Neuveglise C."/>
            <person name="Newlon C.S."/>
            <person name="Perfect J.R."/>
            <person name="Lodge J.K."/>
            <person name="Idnurm A."/>
            <person name="Stajich J.E."/>
            <person name="Kronstad J.W."/>
            <person name="Sanyal K."/>
            <person name="Heitman J."/>
            <person name="Fraser J.A."/>
            <person name="Cuomo C.A."/>
            <person name="Dietrich F.S."/>
        </authorList>
    </citation>
    <scope>NUCLEOTIDE SEQUENCE [LARGE SCALE GENOMIC DNA]</scope>
    <source>
        <strain evidence="4">H99 / ATCC 208821 / CBS 10515 / FGSC 9487</strain>
    </source>
</reference>
<dbReference type="Gene3D" id="3.10.120.10">
    <property type="entry name" value="Cytochrome b5-like heme/steroid binding domain"/>
    <property type="match status" value="1"/>
</dbReference>
<sequence length="190" mass="20002">MSNSWYDTLTSTPALIATALGVSVAALFVSTHAPNNNSNNSNNSKTAAQVKEQVKEVAQSVHAEGSKGKMAQAGASIMSAPAANLAPPKGDPITPSELAKHDGSDPSKPIYVAIKGRVFDVSARSEMYAPGKGYNVFAGKDGSKGLGMSSLDAKDAVADYSSLNESQMQTLNQWESFFEKRYSVVGRVVQ</sequence>
<evidence type="ECO:0000259" key="2">
    <source>
        <dbReference type="SMART" id="SM01117"/>
    </source>
</evidence>